<gene>
    <name evidence="1" type="ORF">AK830_g10645</name>
</gene>
<reference evidence="1 2" key="1">
    <citation type="submission" date="2015-09" db="EMBL/GenBank/DDBJ databases">
        <title>Draft genome of a European isolate of the apple canker pathogen Neonectria ditissima.</title>
        <authorList>
            <person name="Gomez-Cortecero A."/>
            <person name="Harrison R.J."/>
            <person name="Armitage A.D."/>
        </authorList>
    </citation>
    <scope>NUCLEOTIDE SEQUENCE [LARGE SCALE GENOMIC DNA]</scope>
    <source>
        <strain evidence="1 2">R09/05</strain>
    </source>
</reference>
<keyword evidence="2" id="KW-1185">Reference proteome</keyword>
<protein>
    <submittedName>
        <fullName evidence="1">Uncharacterized protein</fullName>
    </submittedName>
</protein>
<organism evidence="1 2">
    <name type="scientific">Neonectria ditissima</name>
    <dbReference type="NCBI Taxonomy" id="78410"/>
    <lineage>
        <taxon>Eukaryota</taxon>
        <taxon>Fungi</taxon>
        <taxon>Dikarya</taxon>
        <taxon>Ascomycota</taxon>
        <taxon>Pezizomycotina</taxon>
        <taxon>Sordariomycetes</taxon>
        <taxon>Hypocreomycetidae</taxon>
        <taxon>Hypocreales</taxon>
        <taxon>Nectriaceae</taxon>
        <taxon>Neonectria</taxon>
    </lineage>
</organism>
<dbReference type="AlphaFoldDB" id="A0A0P7AT22"/>
<sequence>MDPFNKLPAEIRIQINIQLRLRSKPSILSIIQASPAMLNQYIASKFHIIKKSLASDFDEEMLHDATRIIQFSSWSTTIVSSRVLGTSFRSWTAQELPNPFKGKDHGLIGEIDKPHSRLLLFIEDYLTKATAVFPPREYLCLPDLSSTQGHLMFKNKMVSPRFNAVHLMNQERRRLFRAFLRHELICKVSHRRSHLEPRLDWGLLQKYKGQAFRHSEREAIECVHEYLVSLYGAMCAQCGDSWLPDIPHGTLSSHDTGLLYPDNLYVDADHYACDIGSCVSSSLACFGFDLATILIRSATSGQHGRDGLKSWFRDPSTDGCSELEWRAGSLFPDPIFSGTKDMLRQEGSGMFRSLSLRFEDGNDLQQHIYRQRAWVFLDDARLYPSFSLAPHFPTSDEIVAQNTITMASEEWFMGPLHTRARHRSRKWHEKGPLSVDDNQYQDSELEAEYEDPLPPLFVRSEQTRSGQLARFWR</sequence>
<name>A0A0P7AT22_9HYPO</name>
<evidence type="ECO:0000313" key="1">
    <source>
        <dbReference type="EMBL" id="KPM35937.1"/>
    </source>
</evidence>
<evidence type="ECO:0000313" key="2">
    <source>
        <dbReference type="Proteomes" id="UP000050424"/>
    </source>
</evidence>
<accession>A0A0P7AT22</accession>
<dbReference type="EMBL" id="LKCW01000226">
    <property type="protein sequence ID" value="KPM35937.1"/>
    <property type="molecule type" value="Genomic_DNA"/>
</dbReference>
<proteinExistence type="predicted"/>
<comment type="caution">
    <text evidence="1">The sequence shown here is derived from an EMBL/GenBank/DDBJ whole genome shotgun (WGS) entry which is preliminary data.</text>
</comment>
<dbReference type="OrthoDB" id="4636359at2759"/>
<dbReference type="Proteomes" id="UP000050424">
    <property type="component" value="Unassembled WGS sequence"/>
</dbReference>